<comment type="caution">
    <text evidence="4">The sequence shown here is derived from an EMBL/GenBank/DDBJ whole genome shotgun (WGS) entry which is preliminary data.</text>
</comment>
<evidence type="ECO:0000313" key="5">
    <source>
        <dbReference type="Proteomes" id="UP000636960"/>
    </source>
</evidence>
<evidence type="ECO:0000256" key="1">
    <source>
        <dbReference type="ARBA" id="ARBA00022679"/>
    </source>
</evidence>
<dbReference type="InterPro" id="IPR000182">
    <property type="entry name" value="GNAT_dom"/>
</dbReference>
<evidence type="ECO:0000256" key="2">
    <source>
        <dbReference type="ARBA" id="ARBA00023315"/>
    </source>
</evidence>
<keyword evidence="1" id="KW-0808">Transferase</keyword>
<dbReference type="InterPro" id="IPR016181">
    <property type="entry name" value="Acyl_CoA_acyltransferase"/>
</dbReference>
<organism evidence="4 5">
    <name type="scientific">Paractinoplanes rishiriensis</name>
    <dbReference type="NCBI Taxonomy" id="1050105"/>
    <lineage>
        <taxon>Bacteria</taxon>
        <taxon>Bacillati</taxon>
        <taxon>Actinomycetota</taxon>
        <taxon>Actinomycetes</taxon>
        <taxon>Micromonosporales</taxon>
        <taxon>Micromonosporaceae</taxon>
        <taxon>Paractinoplanes</taxon>
    </lineage>
</organism>
<keyword evidence="5" id="KW-1185">Reference proteome</keyword>
<dbReference type="EMBL" id="BOMV01000013">
    <property type="protein sequence ID" value="GIE94429.1"/>
    <property type="molecule type" value="Genomic_DNA"/>
</dbReference>
<dbReference type="AlphaFoldDB" id="A0A919JW93"/>
<sequence length="169" mass="18287">MDIAHARPGDVGAVARLVNEAYAAGEEGLWVAGTARTDAAEVALLVEAGELLVARDDNRIAGVVRVRRLPGGEGEFGMLATAGRDRGAGVGRDLVGYAEKWARDAGLGTMQLELLVPRSWRHPVKEFLRGWYTRLGYRVVRTGDFAGAYPSLEPRLATPCDFLVFHKAL</sequence>
<evidence type="ECO:0000259" key="3">
    <source>
        <dbReference type="PROSITE" id="PS51186"/>
    </source>
</evidence>
<gene>
    <name evidence="4" type="ORF">Ari01nite_18940</name>
</gene>
<dbReference type="Proteomes" id="UP000636960">
    <property type="component" value="Unassembled WGS sequence"/>
</dbReference>
<evidence type="ECO:0000313" key="4">
    <source>
        <dbReference type="EMBL" id="GIE94429.1"/>
    </source>
</evidence>
<dbReference type="CDD" id="cd04301">
    <property type="entry name" value="NAT_SF"/>
    <property type="match status" value="1"/>
</dbReference>
<dbReference type="PROSITE" id="PS51186">
    <property type="entry name" value="GNAT"/>
    <property type="match status" value="1"/>
</dbReference>
<protein>
    <submittedName>
        <fullName evidence="4">GNAT family N-acetyltransferase</fullName>
    </submittedName>
</protein>
<reference evidence="4" key="1">
    <citation type="submission" date="2021-01" db="EMBL/GenBank/DDBJ databases">
        <title>Whole genome shotgun sequence of Actinoplanes rishiriensis NBRC 108556.</title>
        <authorList>
            <person name="Komaki H."/>
            <person name="Tamura T."/>
        </authorList>
    </citation>
    <scope>NUCLEOTIDE SEQUENCE</scope>
    <source>
        <strain evidence="4">NBRC 108556</strain>
    </source>
</reference>
<name>A0A919JW93_9ACTN</name>
<keyword evidence="2" id="KW-0012">Acyltransferase</keyword>
<dbReference type="GO" id="GO:0016747">
    <property type="term" value="F:acyltransferase activity, transferring groups other than amino-acyl groups"/>
    <property type="evidence" value="ECO:0007669"/>
    <property type="project" value="InterPro"/>
</dbReference>
<dbReference type="Gene3D" id="3.40.630.30">
    <property type="match status" value="1"/>
</dbReference>
<dbReference type="SUPFAM" id="SSF55729">
    <property type="entry name" value="Acyl-CoA N-acyltransferases (Nat)"/>
    <property type="match status" value="1"/>
</dbReference>
<dbReference type="PANTHER" id="PTHR43877:SF2">
    <property type="entry name" value="AMINOALKYLPHOSPHONATE N-ACETYLTRANSFERASE-RELATED"/>
    <property type="match status" value="1"/>
</dbReference>
<accession>A0A919JW93</accession>
<dbReference type="PANTHER" id="PTHR43877">
    <property type="entry name" value="AMINOALKYLPHOSPHONATE N-ACETYLTRANSFERASE-RELATED-RELATED"/>
    <property type="match status" value="1"/>
</dbReference>
<dbReference type="InterPro" id="IPR050832">
    <property type="entry name" value="Bact_Acetyltransf"/>
</dbReference>
<dbReference type="Pfam" id="PF00583">
    <property type="entry name" value="Acetyltransf_1"/>
    <property type="match status" value="1"/>
</dbReference>
<feature type="domain" description="N-acetyltransferase" evidence="3">
    <location>
        <begin position="1"/>
        <end position="159"/>
    </location>
</feature>
<dbReference type="RefSeq" id="WP_203780742.1">
    <property type="nucleotide sequence ID" value="NZ_BOMV01000013.1"/>
</dbReference>
<proteinExistence type="predicted"/>